<dbReference type="GO" id="GO:0009372">
    <property type="term" value="P:quorum sensing"/>
    <property type="evidence" value="ECO:0007669"/>
    <property type="project" value="UniProtKB-KW"/>
</dbReference>
<keyword evidence="2" id="KW-0673">Quorum sensing</keyword>
<keyword evidence="3" id="KW-0645">Protease</keyword>
<feature type="transmembrane region" description="Helical" evidence="8">
    <location>
        <begin position="42"/>
        <end position="71"/>
    </location>
</feature>
<dbReference type="RefSeq" id="WP_079493876.1">
    <property type="nucleotide sequence ID" value="NZ_FUZT01000010.1"/>
</dbReference>
<evidence type="ECO:0000256" key="5">
    <source>
        <dbReference type="ARBA" id="ARBA00022801"/>
    </source>
</evidence>
<dbReference type="Pfam" id="PF04647">
    <property type="entry name" value="AgrB"/>
    <property type="match status" value="1"/>
</dbReference>
<keyword evidence="6 8" id="KW-1133">Transmembrane helix</keyword>
<evidence type="ECO:0000256" key="1">
    <source>
        <dbReference type="ARBA" id="ARBA00022475"/>
    </source>
</evidence>
<evidence type="ECO:0000256" key="4">
    <source>
        <dbReference type="ARBA" id="ARBA00022692"/>
    </source>
</evidence>
<evidence type="ECO:0000256" key="6">
    <source>
        <dbReference type="ARBA" id="ARBA00022989"/>
    </source>
</evidence>
<dbReference type="InterPro" id="IPR006741">
    <property type="entry name" value="AgrB"/>
</dbReference>
<proteinExistence type="predicted"/>
<dbReference type="GO" id="GO:0008233">
    <property type="term" value="F:peptidase activity"/>
    <property type="evidence" value="ECO:0007669"/>
    <property type="project" value="UniProtKB-KW"/>
</dbReference>
<accession>A0A1T5M4Q6</accession>
<evidence type="ECO:0000256" key="8">
    <source>
        <dbReference type="SAM" id="Phobius"/>
    </source>
</evidence>
<keyword evidence="1" id="KW-1003">Cell membrane</keyword>
<evidence type="ECO:0000313" key="10">
    <source>
        <dbReference type="Proteomes" id="UP000190285"/>
    </source>
</evidence>
<evidence type="ECO:0000256" key="2">
    <source>
        <dbReference type="ARBA" id="ARBA00022654"/>
    </source>
</evidence>
<feature type="transmembrane region" description="Helical" evidence="8">
    <location>
        <begin position="111"/>
        <end position="130"/>
    </location>
</feature>
<sequence length="217" mass="24397">MSKFGIEESIDKIINYFKNNVEIDEDQEAILTYSMHLVFSGILSIGFALLAGLLLGIVPYVLTILITNVIFRTFSGGAHSEGMVSCATYGAVIMSILGMIVKFTYLDKNLLAIILFFILIFAFWSINKYAPADTPGKPITTKVKRDKLRKLSFSALFIWCLIGILWYTGFVKGYKLIYSSALGLLWQSFSLTNLGYALIHHMDKILQKITKKREGLI</sequence>
<dbReference type="EMBL" id="FUZT01000010">
    <property type="protein sequence ID" value="SKC83237.1"/>
    <property type="molecule type" value="Genomic_DNA"/>
</dbReference>
<evidence type="ECO:0000256" key="7">
    <source>
        <dbReference type="ARBA" id="ARBA00023136"/>
    </source>
</evidence>
<dbReference type="AlphaFoldDB" id="A0A1T5M4Q6"/>
<reference evidence="9 10" key="1">
    <citation type="submission" date="2017-02" db="EMBL/GenBank/DDBJ databases">
        <authorList>
            <person name="Peterson S.W."/>
        </authorList>
    </citation>
    <scope>NUCLEOTIDE SEQUENCE [LARGE SCALE GENOMIC DNA]</scope>
    <source>
        <strain evidence="9 10">M1</strain>
    </source>
</reference>
<keyword evidence="7 8" id="KW-0472">Membrane</keyword>
<keyword evidence="10" id="KW-1185">Reference proteome</keyword>
<feature type="transmembrane region" description="Helical" evidence="8">
    <location>
        <begin position="151"/>
        <end position="170"/>
    </location>
</feature>
<dbReference type="STRING" id="36842.SAMN02194393_03851"/>
<dbReference type="Proteomes" id="UP000190285">
    <property type="component" value="Unassembled WGS sequence"/>
</dbReference>
<evidence type="ECO:0000313" key="9">
    <source>
        <dbReference type="EMBL" id="SKC83237.1"/>
    </source>
</evidence>
<gene>
    <name evidence="9" type="ORF">SAMN02194393_03851</name>
</gene>
<dbReference type="GO" id="GO:0006508">
    <property type="term" value="P:proteolysis"/>
    <property type="evidence" value="ECO:0007669"/>
    <property type="project" value="UniProtKB-KW"/>
</dbReference>
<name>A0A1T5M4Q6_9FIRM</name>
<organism evidence="9 10">
    <name type="scientific">Maledivibacter halophilus</name>
    <dbReference type="NCBI Taxonomy" id="36842"/>
    <lineage>
        <taxon>Bacteria</taxon>
        <taxon>Bacillati</taxon>
        <taxon>Bacillota</taxon>
        <taxon>Clostridia</taxon>
        <taxon>Peptostreptococcales</taxon>
        <taxon>Caminicellaceae</taxon>
        <taxon>Maledivibacter</taxon>
    </lineage>
</organism>
<feature type="transmembrane region" description="Helical" evidence="8">
    <location>
        <begin position="83"/>
        <end position="105"/>
    </location>
</feature>
<dbReference type="SMART" id="SM00793">
    <property type="entry name" value="AgrB"/>
    <property type="match status" value="1"/>
</dbReference>
<keyword evidence="4 8" id="KW-0812">Transmembrane</keyword>
<dbReference type="OrthoDB" id="2854767at2"/>
<evidence type="ECO:0000256" key="3">
    <source>
        <dbReference type="ARBA" id="ARBA00022670"/>
    </source>
</evidence>
<feature type="transmembrane region" description="Helical" evidence="8">
    <location>
        <begin position="176"/>
        <end position="199"/>
    </location>
</feature>
<keyword evidence="5" id="KW-0378">Hydrolase</keyword>
<dbReference type="GO" id="GO:0016020">
    <property type="term" value="C:membrane"/>
    <property type="evidence" value="ECO:0007669"/>
    <property type="project" value="InterPro"/>
</dbReference>
<protein>
    <submittedName>
        <fullName evidence="9">Accessory gene regulator B</fullName>
    </submittedName>
</protein>